<protein>
    <recommendedName>
        <fullName evidence="8">ERCC1-like central domain-containing protein</fullName>
    </recommendedName>
</protein>
<dbReference type="SUPFAM" id="SSF47781">
    <property type="entry name" value="RuvA domain 2-like"/>
    <property type="match status" value="1"/>
</dbReference>
<dbReference type="Proteomes" id="UP001489004">
    <property type="component" value="Unassembled WGS sequence"/>
</dbReference>
<evidence type="ECO:0000259" key="8">
    <source>
        <dbReference type="Pfam" id="PF03834"/>
    </source>
</evidence>
<feature type="region of interest" description="Disordered" evidence="7">
    <location>
        <begin position="1"/>
        <end position="104"/>
    </location>
</feature>
<dbReference type="CDD" id="cd22325">
    <property type="entry name" value="ERCC1_C-like"/>
    <property type="match status" value="1"/>
</dbReference>
<organism evidence="9 10">
    <name type="scientific">[Myrmecia] bisecta</name>
    <dbReference type="NCBI Taxonomy" id="41462"/>
    <lineage>
        <taxon>Eukaryota</taxon>
        <taxon>Viridiplantae</taxon>
        <taxon>Chlorophyta</taxon>
        <taxon>core chlorophytes</taxon>
        <taxon>Trebouxiophyceae</taxon>
        <taxon>Trebouxiales</taxon>
        <taxon>Trebouxiaceae</taxon>
        <taxon>Myrmecia</taxon>
    </lineage>
</organism>
<comment type="subcellular location">
    <subcellularLocation>
        <location evidence="1">Nucleus</location>
    </subcellularLocation>
</comment>
<sequence length="330" mass="35584">MDFSFVNNKPATKRTEPVSDIPATSQQAAGASQPGSRQSAPAASSTTTNRPVIQLPSLPEVQAAQRPRAPPNLFRPAAATQPPTAPGNASSASASAAPTQRPAALPAATFSLSPAATLRAAQPQQPSSSANSAIQAAAFQQVNPNAILVNNRQEGNPLLRHIRNVRWQYADIVPDYQLGNSTCALFLSLRFHLLKPEYIHHRIRELQRSFRLRVLLCHVDVEDVVRPLEQVTKAALLNDCTLICAWSPEECARYLETYKAYETKPADSIQGRTDEDYFSRLNAAFTTVRGVNKTDVLTLASTFKSAGGIMQASMEELAACPGIGPTKGTL</sequence>
<dbReference type="AlphaFoldDB" id="A0AAW1QFL7"/>
<keyword evidence="3" id="KW-0227">DNA damage</keyword>
<dbReference type="InterPro" id="IPR004579">
    <property type="entry name" value="ERCC1/RAD10/SWI10"/>
</dbReference>
<dbReference type="GO" id="GO:0006302">
    <property type="term" value="P:double-strand break repair"/>
    <property type="evidence" value="ECO:0007669"/>
    <property type="project" value="UniProtKB-ARBA"/>
</dbReference>
<keyword evidence="10" id="KW-1185">Reference proteome</keyword>
<keyword evidence="4" id="KW-0238">DNA-binding</keyword>
<dbReference type="EMBL" id="JALJOR010000003">
    <property type="protein sequence ID" value="KAK9820143.1"/>
    <property type="molecule type" value="Genomic_DNA"/>
</dbReference>
<evidence type="ECO:0000256" key="6">
    <source>
        <dbReference type="ARBA" id="ARBA00023242"/>
    </source>
</evidence>
<keyword evidence="6" id="KW-0539">Nucleus</keyword>
<name>A0AAW1QFL7_9CHLO</name>
<feature type="compositionally biased region" description="Polar residues" evidence="7">
    <location>
        <begin position="1"/>
        <end position="10"/>
    </location>
</feature>
<dbReference type="GO" id="GO:0000110">
    <property type="term" value="C:nucleotide-excision repair factor 1 complex"/>
    <property type="evidence" value="ECO:0007669"/>
    <property type="project" value="TreeGrafter"/>
</dbReference>
<dbReference type="PANTHER" id="PTHR12749">
    <property type="entry name" value="EXCISION REPAIR CROSS-COMPLEMENTING 1 ERCC1"/>
    <property type="match status" value="1"/>
</dbReference>
<evidence type="ECO:0000313" key="9">
    <source>
        <dbReference type="EMBL" id="KAK9820143.1"/>
    </source>
</evidence>
<evidence type="ECO:0000256" key="7">
    <source>
        <dbReference type="SAM" id="MobiDB-lite"/>
    </source>
</evidence>
<accession>A0AAW1QFL7</accession>
<dbReference type="GO" id="GO:0070914">
    <property type="term" value="P:UV-damage excision repair"/>
    <property type="evidence" value="ECO:0007669"/>
    <property type="project" value="TreeGrafter"/>
</dbReference>
<evidence type="ECO:0000256" key="4">
    <source>
        <dbReference type="ARBA" id="ARBA00023125"/>
    </source>
</evidence>
<feature type="domain" description="ERCC1-like central" evidence="8">
    <location>
        <begin position="147"/>
        <end position="259"/>
    </location>
</feature>
<gene>
    <name evidence="9" type="ORF">WJX72_006617</name>
</gene>
<dbReference type="GO" id="GO:0006312">
    <property type="term" value="P:mitotic recombination"/>
    <property type="evidence" value="ECO:0007669"/>
    <property type="project" value="TreeGrafter"/>
</dbReference>
<reference evidence="9 10" key="1">
    <citation type="journal article" date="2024" name="Nat. Commun.">
        <title>Phylogenomics reveals the evolutionary origins of lichenization in chlorophyte algae.</title>
        <authorList>
            <person name="Puginier C."/>
            <person name="Libourel C."/>
            <person name="Otte J."/>
            <person name="Skaloud P."/>
            <person name="Haon M."/>
            <person name="Grisel S."/>
            <person name="Petersen M."/>
            <person name="Berrin J.G."/>
            <person name="Delaux P.M."/>
            <person name="Dal Grande F."/>
            <person name="Keller J."/>
        </authorList>
    </citation>
    <scope>NUCLEOTIDE SEQUENCE [LARGE SCALE GENOMIC DNA]</scope>
    <source>
        <strain evidence="9 10">SAG 2043</strain>
    </source>
</reference>
<feature type="compositionally biased region" description="Polar residues" evidence="7">
    <location>
        <begin position="22"/>
        <end position="51"/>
    </location>
</feature>
<evidence type="ECO:0000256" key="3">
    <source>
        <dbReference type="ARBA" id="ARBA00022763"/>
    </source>
</evidence>
<proteinExistence type="inferred from homology"/>
<comment type="similarity">
    <text evidence="2">Belongs to the ERCC1/RAD10/SWI10 family.</text>
</comment>
<dbReference type="Gene3D" id="1.10.150.20">
    <property type="entry name" value="5' to 3' exonuclease, C-terminal subdomain"/>
    <property type="match status" value="1"/>
</dbReference>
<dbReference type="InterPro" id="IPR010994">
    <property type="entry name" value="RuvA_2-like"/>
</dbReference>
<dbReference type="NCBIfam" id="TIGR00597">
    <property type="entry name" value="rad10"/>
    <property type="match status" value="1"/>
</dbReference>
<keyword evidence="5" id="KW-0234">DNA repair</keyword>
<dbReference type="FunFam" id="3.40.50.10130:FF:000001">
    <property type="entry name" value="DNA excision repair protein ERCC-1"/>
    <property type="match status" value="1"/>
</dbReference>
<evidence type="ECO:0000256" key="2">
    <source>
        <dbReference type="ARBA" id="ARBA00008283"/>
    </source>
</evidence>
<dbReference type="PANTHER" id="PTHR12749:SF0">
    <property type="entry name" value="DNA EXCISION REPAIR PROTEIN ERCC-1"/>
    <property type="match status" value="1"/>
</dbReference>
<dbReference type="Pfam" id="PF03834">
    <property type="entry name" value="Rad10"/>
    <property type="match status" value="1"/>
</dbReference>
<evidence type="ECO:0000256" key="5">
    <source>
        <dbReference type="ARBA" id="ARBA00023204"/>
    </source>
</evidence>
<dbReference type="GO" id="GO:0003684">
    <property type="term" value="F:damaged DNA binding"/>
    <property type="evidence" value="ECO:0007669"/>
    <property type="project" value="InterPro"/>
</dbReference>
<dbReference type="GO" id="GO:0070522">
    <property type="term" value="C:ERCC4-ERCC1 complex"/>
    <property type="evidence" value="ECO:0007669"/>
    <property type="project" value="TreeGrafter"/>
</dbReference>
<comment type="caution">
    <text evidence="9">The sequence shown here is derived from an EMBL/GenBank/DDBJ whole genome shotgun (WGS) entry which is preliminary data.</text>
</comment>
<evidence type="ECO:0000313" key="10">
    <source>
        <dbReference type="Proteomes" id="UP001489004"/>
    </source>
</evidence>
<dbReference type="InterPro" id="IPR047260">
    <property type="entry name" value="ERCC1-like_central_dom"/>
</dbReference>
<feature type="compositionally biased region" description="Low complexity" evidence="7">
    <location>
        <begin position="76"/>
        <end position="104"/>
    </location>
</feature>
<dbReference type="GO" id="GO:0003697">
    <property type="term" value="F:single-stranded DNA binding"/>
    <property type="evidence" value="ECO:0007669"/>
    <property type="project" value="TreeGrafter"/>
</dbReference>
<dbReference type="Gene3D" id="3.40.50.10130">
    <property type="match status" value="1"/>
</dbReference>
<dbReference type="SUPFAM" id="SSF52980">
    <property type="entry name" value="Restriction endonuclease-like"/>
    <property type="match status" value="1"/>
</dbReference>
<evidence type="ECO:0000256" key="1">
    <source>
        <dbReference type="ARBA" id="ARBA00004123"/>
    </source>
</evidence>
<dbReference type="InterPro" id="IPR011335">
    <property type="entry name" value="Restrct_endonuc-II-like"/>
</dbReference>